<dbReference type="GO" id="GO:0005576">
    <property type="term" value="C:extracellular region"/>
    <property type="evidence" value="ECO:0007669"/>
    <property type="project" value="UniProtKB-SubCell"/>
</dbReference>
<dbReference type="SUPFAM" id="SSF49384">
    <property type="entry name" value="Carbohydrate-binding domain"/>
    <property type="match status" value="1"/>
</dbReference>
<dbReference type="Proteomes" id="UP000306409">
    <property type="component" value="Chromosome"/>
</dbReference>
<evidence type="ECO:0000313" key="5">
    <source>
        <dbReference type="EMBL" id="QNU67292.1"/>
    </source>
</evidence>
<evidence type="ECO:0000256" key="2">
    <source>
        <dbReference type="ARBA" id="ARBA00022525"/>
    </source>
</evidence>
<accession>A0A4U7J6V8</accession>
<reference evidence="5 6" key="1">
    <citation type="submission" date="2020-09" db="EMBL/GenBank/DDBJ databases">
        <title>Characterization and genome sequencing of Ruminiclostridium sp. nov. MA18.</title>
        <authorList>
            <person name="Rettenmaier R."/>
            <person name="Kowollik M.-L."/>
            <person name="Liebl W."/>
            <person name="Zverlov V."/>
        </authorList>
    </citation>
    <scope>NUCLEOTIDE SEQUENCE [LARGE SCALE GENOMIC DNA]</scope>
    <source>
        <strain evidence="5 6">MA18</strain>
    </source>
</reference>
<protein>
    <submittedName>
        <fullName evidence="5">Cohesin</fullName>
    </submittedName>
</protein>
<evidence type="ECO:0000313" key="6">
    <source>
        <dbReference type="Proteomes" id="UP000306409"/>
    </source>
</evidence>
<feature type="compositionally biased region" description="Low complexity" evidence="4">
    <location>
        <begin position="61"/>
        <end position="71"/>
    </location>
</feature>
<dbReference type="InterPro" id="IPR008965">
    <property type="entry name" value="CBM2/CBM3_carb-bd_dom_sf"/>
</dbReference>
<feature type="region of interest" description="Disordered" evidence="4">
    <location>
        <begin position="45"/>
        <end position="71"/>
    </location>
</feature>
<proteinExistence type="predicted"/>
<gene>
    <name evidence="5" type="ORF">EHE19_001745</name>
</gene>
<dbReference type="KEGG" id="rher:EHE19_001745"/>
<dbReference type="SMR" id="A0A4U7J6V8"/>
<sequence>MKKTILIVSIIIVCGLAIFGIVKLTSNSDNSSVADNAAATITVDDQTTASNSESDTKDTNDASTSSTDAASNEVVKGDVEITIGSATASAEETVIIPVKVETVPEAGIGSCNFNIKYDTNVLEVVEVLPGDITENIDSSLEYSVIETTGMVSYLYTSSSNGKDTITKPGIISNIKFKIKKDAQKGTTTITNGTAGAFGDNSLNKITATFTRGEINVQ</sequence>
<dbReference type="AlphaFoldDB" id="A0A4U7J6V8"/>
<keyword evidence="3" id="KW-0677">Repeat</keyword>
<evidence type="ECO:0000256" key="1">
    <source>
        <dbReference type="ARBA" id="ARBA00004613"/>
    </source>
</evidence>
<dbReference type="EMBL" id="CP061336">
    <property type="protein sequence ID" value="QNU67292.1"/>
    <property type="molecule type" value="Genomic_DNA"/>
</dbReference>
<dbReference type="InterPro" id="IPR002102">
    <property type="entry name" value="Cohesin_dom"/>
</dbReference>
<organism evidence="5 6">
    <name type="scientific">Ruminiclostridium herbifermentans</name>
    <dbReference type="NCBI Taxonomy" id="2488810"/>
    <lineage>
        <taxon>Bacteria</taxon>
        <taxon>Bacillati</taxon>
        <taxon>Bacillota</taxon>
        <taxon>Clostridia</taxon>
        <taxon>Eubacteriales</taxon>
        <taxon>Oscillospiraceae</taxon>
        <taxon>Ruminiclostridium</taxon>
    </lineage>
</organism>
<name>A0A4U7J6V8_9FIRM</name>
<dbReference type="RefSeq" id="WP_137699049.1">
    <property type="nucleotide sequence ID" value="NZ_CP061336.1"/>
</dbReference>
<dbReference type="Pfam" id="PF00963">
    <property type="entry name" value="Cohesin"/>
    <property type="match status" value="1"/>
</dbReference>
<keyword evidence="6" id="KW-1185">Reference proteome</keyword>
<dbReference type="GO" id="GO:0000272">
    <property type="term" value="P:polysaccharide catabolic process"/>
    <property type="evidence" value="ECO:0007669"/>
    <property type="project" value="InterPro"/>
</dbReference>
<evidence type="ECO:0000256" key="3">
    <source>
        <dbReference type="ARBA" id="ARBA00022737"/>
    </source>
</evidence>
<evidence type="ECO:0000256" key="4">
    <source>
        <dbReference type="SAM" id="MobiDB-lite"/>
    </source>
</evidence>
<dbReference type="GO" id="GO:0030246">
    <property type="term" value="F:carbohydrate binding"/>
    <property type="evidence" value="ECO:0007669"/>
    <property type="project" value="InterPro"/>
</dbReference>
<dbReference type="OrthoDB" id="1738946at2"/>
<dbReference type="Gene3D" id="2.60.40.680">
    <property type="match status" value="1"/>
</dbReference>
<keyword evidence="2" id="KW-0964">Secreted</keyword>
<comment type="subcellular location">
    <subcellularLocation>
        <location evidence="1">Secreted</location>
    </subcellularLocation>
</comment>
<dbReference type="CDD" id="cd08548">
    <property type="entry name" value="Type_I_cohesin_like"/>
    <property type="match status" value="1"/>
</dbReference>